<dbReference type="InterPro" id="IPR037401">
    <property type="entry name" value="SnoaL-like"/>
</dbReference>
<dbReference type="Gene3D" id="3.10.450.50">
    <property type="match status" value="1"/>
</dbReference>
<sequence>METQAKEIREIKDRLALKELVDVFSNLSDEKKVTEQLELFTEDAEVTSLTGGQVISSFRGKKEIGDAFSGFLAHFHSVYHINGQHTVEIDGDSARGIHYCQVVLIGKQDGKDIGRFSGIRYNDEYVKINGKWFIKKRSSNFIYNDIREVK</sequence>
<evidence type="ECO:0000259" key="1">
    <source>
        <dbReference type="Pfam" id="PF13577"/>
    </source>
</evidence>
<evidence type="ECO:0000313" key="3">
    <source>
        <dbReference type="Proteomes" id="UP000238304"/>
    </source>
</evidence>
<reference evidence="2 3" key="1">
    <citation type="submission" date="2018-02" db="EMBL/GenBank/DDBJ databases">
        <authorList>
            <person name="Holder M.E."/>
            <person name="Ajami N.J."/>
            <person name="Petrosino J.F."/>
        </authorList>
    </citation>
    <scope>NUCLEOTIDE SEQUENCE [LARGE SCALE GENOMIC DNA]</scope>
    <source>
        <strain evidence="2 3">ATCC 33285</strain>
    </source>
</reference>
<dbReference type="Proteomes" id="UP000238304">
    <property type="component" value="Chromosome"/>
</dbReference>
<protein>
    <submittedName>
        <fullName evidence="2">Bile acid 7-alpha-dehydratase</fullName>
    </submittedName>
</protein>
<dbReference type="SUPFAM" id="SSF54427">
    <property type="entry name" value="NTF2-like"/>
    <property type="match status" value="1"/>
</dbReference>
<feature type="domain" description="SnoaL-like" evidence="1">
    <location>
        <begin position="9"/>
        <end position="137"/>
    </location>
</feature>
<dbReference type="CDD" id="cd00531">
    <property type="entry name" value="NTF2_like"/>
    <property type="match status" value="1"/>
</dbReference>
<gene>
    <name evidence="2" type="ORF">C4H11_03680</name>
</gene>
<proteinExistence type="predicted"/>
<dbReference type="EMBL" id="CP027231">
    <property type="protein sequence ID" value="AVM53950.1"/>
    <property type="molecule type" value="Genomic_DNA"/>
</dbReference>
<dbReference type="InterPro" id="IPR032710">
    <property type="entry name" value="NTF2-like_dom_sf"/>
</dbReference>
<name>A0ABN5IM49_9BACE</name>
<accession>A0ABN5IM49</accession>
<evidence type="ECO:0000313" key="2">
    <source>
        <dbReference type="EMBL" id="AVM53950.1"/>
    </source>
</evidence>
<keyword evidence="3" id="KW-1185">Reference proteome</keyword>
<dbReference type="Pfam" id="PF13577">
    <property type="entry name" value="SnoaL_4"/>
    <property type="match status" value="1"/>
</dbReference>
<organism evidence="2 3">
    <name type="scientific">Bacteroides zoogleoformans</name>
    <dbReference type="NCBI Taxonomy" id="28119"/>
    <lineage>
        <taxon>Bacteria</taxon>
        <taxon>Pseudomonadati</taxon>
        <taxon>Bacteroidota</taxon>
        <taxon>Bacteroidia</taxon>
        <taxon>Bacteroidales</taxon>
        <taxon>Bacteroidaceae</taxon>
        <taxon>Bacteroides</taxon>
    </lineage>
</organism>